<dbReference type="InterPro" id="IPR049326">
    <property type="entry name" value="Rhodopsin_dom_fungi"/>
</dbReference>
<keyword evidence="2 6" id="KW-0812">Transmembrane</keyword>
<evidence type="ECO:0000256" key="6">
    <source>
        <dbReference type="SAM" id="Phobius"/>
    </source>
</evidence>
<proteinExistence type="inferred from homology"/>
<evidence type="ECO:0000256" key="4">
    <source>
        <dbReference type="ARBA" id="ARBA00023136"/>
    </source>
</evidence>
<dbReference type="EMBL" id="CAOQHR010000003">
    <property type="protein sequence ID" value="CAI6331734.1"/>
    <property type="molecule type" value="Genomic_DNA"/>
</dbReference>
<keyword evidence="9" id="KW-1185">Reference proteome</keyword>
<dbReference type="GO" id="GO:0016020">
    <property type="term" value="C:membrane"/>
    <property type="evidence" value="ECO:0007669"/>
    <property type="project" value="UniProtKB-SubCell"/>
</dbReference>
<feature type="transmembrane region" description="Helical" evidence="6">
    <location>
        <begin position="274"/>
        <end position="292"/>
    </location>
</feature>
<feature type="domain" description="Rhodopsin" evidence="7">
    <location>
        <begin position="52"/>
        <end position="296"/>
    </location>
</feature>
<name>A0A9W4XKD4_9PLEO</name>
<protein>
    <recommendedName>
        <fullName evidence="7">Rhodopsin domain-containing protein</fullName>
    </recommendedName>
</protein>
<feature type="transmembrane region" description="Helical" evidence="6">
    <location>
        <begin position="67"/>
        <end position="94"/>
    </location>
</feature>
<organism evidence="8 9">
    <name type="scientific">Periconia digitata</name>
    <dbReference type="NCBI Taxonomy" id="1303443"/>
    <lineage>
        <taxon>Eukaryota</taxon>
        <taxon>Fungi</taxon>
        <taxon>Dikarya</taxon>
        <taxon>Ascomycota</taxon>
        <taxon>Pezizomycotina</taxon>
        <taxon>Dothideomycetes</taxon>
        <taxon>Pleosporomycetidae</taxon>
        <taxon>Pleosporales</taxon>
        <taxon>Massarineae</taxon>
        <taxon>Periconiaceae</taxon>
        <taxon>Periconia</taxon>
    </lineage>
</organism>
<feature type="transmembrane region" description="Helical" evidence="6">
    <location>
        <begin position="125"/>
        <end position="145"/>
    </location>
</feature>
<reference evidence="8" key="1">
    <citation type="submission" date="2023-01" db="EMBL/GenBank/DDBJ databases">
        <authorList>
            <person name="Van Ghelder C."/>
            <person name="Rancurel C."/>
        </authorList>
    </citation>
    <scope>NUCLEOTIDE SEQUENCE</scope>
    <source>
        <strain evidence="8">CNCM I-4278</strain>
    </source>
</reference>
<sequence>MSTLHILNTEPAYMDDAAFQERVRGSGRISYTAFRIAVAVLLAFALTCFVCRLCIRLVTRKRLFLDDGFLIVAATCLCASTGILFKMLFLSYIVPAMSRYPDLAYTTAFQSYVNQMHHNQVARKAFAFLNFTAIFAVKGCYLSFFNPFVKNQGRIFTYYWVVVVFTALAWVVSATEGFVYKKYEQIDPNTTDLNPTEFYNILFGYAIAIASVDILSDIMIISIPIFLLHKSTMPLRTRAGLILFLCLSVVMIACSIAMVSGFVTANADTTWRTFWQEVEACVAVMMASVTVFKSLLVSRQRREDVEKRPTAPYFIAKWHAEFTSSHGETDEESEVKTPTVPGEIFTGNGKFSRKYEGDELQTQYAKWEQEEVEAQCYVKQGDLRRT</sequence>
<dbReference type="AlphaFoldDB" id="A0A9W4XKD4"/>
<dbReference type="InterPro" id="IPR052337">
    <property type="entry name" value="SAT4-like"/>
</dbReference>
<dbReference type="Proteomes" id="UP001152607">
    <property type="component" value="Unassembled WGS sequence"/>
</dbReference>
<evidence type="ECO:0000313" key="9">
    <source>
        <dbReference type="Proteomes" id="UP001152607"/>
    </source>
</evidence>
<gene>
    <name evidence="8" type="ORF">PDIGIT_LOCUS4762</name>
</gene>
<dbReference type="PANTHER" id="PTHR33048">
    <property type="entry name" value="PTH11-LIKE INTEGRAL MEMBRANE PROTEIN (AFU_ORTHOLOGUE AFUA_5G11245)"/>
    <property type="match status" value="1"/>
</dbReference>
<evidence type="ECO:0000259" key="7">
    <source>
        <dbReference type="Pfam" id="PF20684"/>
    </source>
</evidence>
<dbReference type="Pfam" id="PF20684">
    <property type="entry name" value="Fung_rhodopsin"/>
    <property type="match status" value="1"/>
</dbReference>
<feature type="transmembrane region" description="Helical" evidence="6">
    <location>
        <begin position="240"/>
        <end position="262"/>
    </location>
</feature>
<evidence type="ECO:0000313" key="8">
    <source>
        <dbReference type="EMBL" id="CAI6331734.1"/>
    </source>
</evidence>
<dbReference type="OrthoDB" id="444631at2759"/>
<feature type="transmembrane region" description="Helical" evidence="6">
    <location>
        <begin position="157"/>
        <end position="180"/>
    </location>
</feature>
<comment type="caution">
    <text evidence="8">The sequence shown here is derived from an EMBL/GenBank/DDBJ whole genome shotgun (WGS) entry which is preliminary data.</text>
</comment>
<keyword evidence="4 6" id="KW-0472">Membrane</keyword>
<evidence type="ECO:0000256" key="5">
    <source>
        <dbReference type="ARBA" id="ARBA00038359"/>
    </source>
</evidence>
<keyword evidence="3 6" id="KW-1133">Transmembrane helix</keyword>
<feature type="transmembrane region" description="Helical" evidence="6">
    <location>
        <begin position="33"/>
        <end position="55"/>
    </location>
</feature>
<evidence type="ECO:0000256" key="3">
    <source>
        <dbReference type="ARBA" id="ARBA00022989"/>
    </source>
</evidence>
<comment type="similarity">
    <text evidence="5">Belongs to the SAT4 family.</text>
</comment>
<feature type="transmembrane region" description="Helical" evidence="6">
    <location>
        <begin position="200"/>
        <end position="228"/>
    </location>
</feature>
<accession>A0A9W4XKD4</accession>
<dbReference type="PANTHER" id="PTHR33048:SF92">
    <property type="entry name" value="INTEGRAL MEMBRANE PROTEIN"/>
    <property type="match status" value="1"/>
</dbReference>
<evidence type="ECO:0000256" key="1">
    <source>
        <dbReference type="ARBA" id="ARBA00004141"/>
    </source>
</evidence>
<evidence type="ECO:0000256" key="2">
    <source>
        <dbReference type="ARBA" id="ARBA00022692"/>
    </source>
</evidence>
<comment type="subcellular location">
    <subcellularLocation>
        <location evidence="1">Membrane</location>
        <topology evidence="1">Multi-pass membrane protein</topology>
    </subcellularLocation>
</comment>